<feature type="signal peptide" evidence="3">
    <location>
        <begin position="1"/>
        <end position="27"/>
    </location>
</feature>
<evidence type="ECO:0000313" key="6">
    <source>
        <dbReference type="Proteomes" id="UP000694892"/>
    </source>
</evidence>
<evidence type="ECO:0000256" key="1">
    <source>
        <dbReference type="ARBA" id="ARBA00023157"/>
    </source>
</evidence>
<evidence type="ECO:0000259" key="4">
    <source>
        <dbReference type="PROSITE" id="PS51448"/>
    </source>
</evidence>
<dbReference type="PANTHER" id="PTHR13826">
    <property type="entry name" value="INTESTINAL TREFOIL FACTOR-RELATED"/>
    <property type="match status" value="1"/>
</dbReference>
<dbReference type="PANTHER" id="PTHR13826:SF14">
    <property type="entry name" value="TREFOIL FACTOR 2"/>
    <property type="match status" value="1"/>
</dbReference>
<accession>A0A974DL42</accession>
<evidence type="ECO:0000313" key="5">
    <source>
        <dbReference type="EMBL" id="OCT93697.1"/>
    </source>
</evidence>
<dbReference type="AlphaFoldDB" id="A0A974DL42"/>
<dbReference type="SUPFAM" id="SSF57492">
    <property type="entry name" value="Trefoil"/>
    <property type="match status" value="1"/>
</dbReference>
<evidence type="ECO:0000256" key="2">
    <source>
        <dbReference type="PROSITE-ProRule" id="PRU00779"/>
    </source>
</evidence>
<dbReference type="Proteomes" id="UP000694892">
    <property type="component" value="Chromosome 2L"/>
</dbReference>
<organism evidence="5 6">
    <name type="scientific">Xenopus laevis</name>
    <name type="common">African clawed frog</name>
    <dbReference type="NCBI Taxonomy" id="8355"/>
    <lineage>
        <taxon>Eukaryota</taxon>
        <taxon>Metazoa</taxon>
        <taxon>Chordata</taxon>
        <taxon>Craniata</taxon>
        <taxon>Vertebrata</taxon>
        <taxon>Euteleostomi</taxon>
        <taxon>Amphibia</taxon>
        <taxon>Batrachia</taxon>
        <taxon>Anura</taxon>
        <taxon>Pipoidea</taxon>
        <taxon>Pipidae</taxon>
        <taxon>Xenopodinae</taxon>
        <taxon>Xenopus</taxon>
        <taxon>Xenopus</taxon>
    </lineage>
</organism>
<comment type="caution">
    <text evidence="2">Lacks conserved residue(s) required for the propagation of feature annotation.</text>
</comment>
<dbReference type="InterPro" id="IPR000519">
    <property type="entry name" value="P_trefoil_dom"/>
</dbReference>
<dbReference type="PRINTS" id="PR00680">
    <property type="entry name" value="PTREFOIL"/>
</dbReference>
<dbReference type="PROSITE" id="PS51448">
    <property type="entry name" value="P_TREFOIL_2"/>
    <property type="match status" value="1"/>
</dbReference>
<dbReference type="EMBL" id="CM004468">
    <property type="protein sequence ID" value="OCT93697.1"/>
    <property type="molecule type" value="Genomic_DNA"/>
</dbReference>
<protein>
    <recommendedName>
        <fullName evidence="4">P-type domain-containing protein</fullName>
    </recommendedName>
</protein>
<keyword evidence="3" id="KW-0732">Signal</keyword>
<dbReference type="CDD" id="cd00111">
    <property type="entry name" value="Trefoil"/>
    <property type="match status" value="1"/>
</dbReference>
<dbReference type="Gene3D" id="4.10.110.10">
    <property type="entry name" value="Spasmolytic Protein, domain 1"/>
    <property type="match status" value="1"/>
</dbReference>
<gene>
    <name evidence="5" type="ORF">XELAEV_18011372mg</name>
</gene>
<proteinExistence type="predicted"/>
<feature type="chain" id="PRO_5037845931" description="P-type domain-containing protein" evidence="3">
    <location>
        <begin position="28"/>
        <end position="165"/>
    </location>
</feature>
<name>A0A974DL42_XENLA</name>
<dbReference type="Pfam" id="PF00088">
    <property type="entry name" value="Trefoil"/>
    <property type="match status" value="1"/>
</dbReference>
<dbReference type="OMA" id="YSTIYRC"/>
<feature type="disulfide bond" evidence="2">
    <location>
        <begin position="45"/>
        <end position="60"/>
    </location>
</feature>
<feature type="disulfide bond" evidence="2">
    <location>
        <begin position="55"/>
        <end position="72"/>
    </location>
</feature>
<dbReference type="InterPro" id="IPR044913">
    <property type="entry name" value="P_trefoil_dom_sf"/>
</dbReference>
<feature type="domain" description="P-type" evidence="4">
    <location>
        <begin position="32"/>
        <end position="76"/>
    </location>
</feature>
<sequence length="165" mass="17742">MTARSAMLYITALAWVVAVFSIEKAAGYSTIYRCTSQNPSGRQECGFSGINQQQCTAKGCCFDQSSYGSFSCFRPYATSQIGGPVVAQPIAVPQPIHIVQVQPKEKSSCQICREEEAGRGSPGIIGSAFNLLFGKSESNACALCRREHGIPKEEHSLLGGILKRS</sequence>
<keyword evidence="1 2" id="KW-1015">Disulfide bond</keyword>
<dbReference type="SMART" id="SM00018">
    <property type="entry name" value="PD"/>
    <property type="match status" value="1"/>
</dbReference>
<dbReference type="InterPro" id="IPR017994">
    <property type="entry name" value="P_trefoil_chordata"/>
</dbReference>
<evidence type="ECO:0000256" key="3">
    <source>
        <dbReference type="SAM" id="SignalP"/>
    </source>
</evidence>
<reference evidence="6" key="1">
    <citation type="journal article" date="2016" name="Nature">
        <title>Genome evolution in the allotetraploid frog Xenopus laevis.</title>
        <authorList>
            <person name="Session A.M."/>
            <person name="Uno Y."/>
            <person name="Kwon T."/>
            <person name="Chapman J.A."/>
            <person name="Toyoda A."/>
            <person name="Takahashi S."/>
            <person name="Fukui A."/>
            <person name="Hikosaka A."/>
            <person name="Suzuki A."/>
            <person name="Kondo M."/>
            <person name="van Heeringen S.J."/>
            <person name="Quigley I."/>
            <person name="Heinz S."/>
            <person name="Ogino H."/>
            <person name="Ochi H."/>
            <person name="Hellsten U."/>
            <person name="Lyons J.B."/>
            <person name="Simakov O."/>
            <person name="Putnam N."/>
            <person name="Stites J."/>
            <person name="Kuroki Y."/>
            <person name="Tanaka T."/>
            <person name="Michiue T."/>
            <person name="Watanabe M."/>
            <person name="Bogdanovic O."/>
            <person name="Lister R."/>
            <person name="Georgiou G."/>
            <person name="Paranjpe S.S."/>
            <person name="van Kruijsbergen I."/>
            <person name="Shu S."/>
            <person name="Carlson J."/>
            <person name="Kinoshita T."/>
            <person name="Ohta Y."/>
            <person name="Mawaribuchi S."/>
            <person name="Jenkins J."/>
            <person name="Grimwood J."/>
            <person name="Schmutz J."/>
            <person name="Mitros T."/>
            <person name="Mozaffari S.V."/>
            <person name="Suzuki Y."/>
            <person name="Haramoto Y."/>
            <person name="Yamamoto T.S."/>
            <person name="Takagi C."/>
            <person name="Heald R."/>
            <person name="Miller K."/>
            <person name="Haudenschild C."/>
            <person name="Kitzman J."/>
            <person name="Nakayama T."/>
            <person name="Izutsu Y."/>
            <person name="Robert J."/>
            <person name="Fortriede J."/>
            <person name="Burns K."/>
            <person name="Lotay V."/>
            <person name="Karimi K."/>
            <person name="Yasuoka Y."/>
            <person name="Dichmann D.S."/>
            <person name="Flajnik M.F."/>
            <person name="Houston D.W."/>
            <person name="Shendure J."/>
            <person name="DuPasquier L."/>
            <person name="Vize P.D."/>
            <person name="Zorn A.M."/>
            <person name="Ito M."/>
            <person name="Marcotte E.M."/>
            <person name="Wallingford J.B."/>
            <person name="Ito Y."/>
            <person name="Asashima M."/>
            <person name="Ueno N."/>
            <person name="Matsuda Y."/>
            <person name="Veenstra G.J."/>
            <person name="Fujiyama A."/>
            <person name="Harland R.M."/>
            <person name="Taira M."/>
            <person name="Rokhsar D.S."/>
        </authorList>
    </citation>
    <scope>NUCLEOTIDE SEQUENCE [LARGE SCALE GENOMIC DNA]</scope>
    <source>
        <strain evidence="6">J</strain>
    </source>
</reference>
<dbReference type="GO" id="GO:0005615">
    <property type="term" value="C:extracellular space"/>
    <property type="evidence" value="ECO:0007669"/>
    <property type="project" value="TreeGrafter"/>
</dbReference>